<dbReference type="AlphaFoldDB" id="A0A8J3IGS4"/>
<organism evidence="2 3">
    <name type="scientific">Ktedonospora formicarum</name>
    <dbReference type="NCBI Taxonomy" id="2778364"/>
    <lineage>
        <taxon>Bacteria</taxon>
        <taxon>Bacillati</taxon>
        <taxon>Chloroflexota</taxon>
        <taxon>Ktedonobacteria</taxon>
        <taxon>Ktedonobacterales</taxon>
        <taxon>Ktedonobacteraceae</taxon>
        <taxon>Ktedonospora</taxon>
    </lineage>
</organism>
<protein>
    <submittedName>
        <fullName evidence="2">Uncharacterized protein</fullName>
    </submittedName>
</protein>
<feature type="region of interest" description="Disordered" evidence="1">
    <location>
        <begin position="12"/>
        <end position="51"/>
    </location>
</feature>
<dbReference type="EMBL" id="BNJF01000009">
    <property type="protein sequence ID" value="GHO50874.1"/>
    <property type="molecule type" value="Genomic_DNA"/>
</dbReference>
<keyword evidence="3" id="KW-1185">Reference proteome</keyword>
<evidence type="ECO:0000256" key="1">
    <source>
        <dbReference type="SAM" id="MobiDB-lite"/>
    </source>
</evidence>
<proteinExistence type="predicted"/>
<gene>
    <name evidence="2" type="ORF">KSX_90370</name>
</gene>
<reference evidence="2" key="1">
    <citation type="submission" date="2020-10" db="EMBL/GenBank/DDBJ databases">
        <title>Taxonomic study of unclassified bacteria belonging to the class Ktedonobacteria.</title>
        <authorList>
            <person name="Yabe S."/>
            <person name="Wang C.M."/>
            <person name="Zheng Y."/>
            <person name="Sakai Y."/>
            <person name="Cavaletti L."/>
            <person name="Monciardini P."/>
            <person name="Donadio S."/>
        </authorList>
    </citation>
    <scope>NUCLEOTIDE SEQUENCE</scope>
    <source>
        <strain evidence="2">SOSP1-1</strain>
    </source>
</reference>
<evidence type="ECO:0000313" key="3">
    <source>
        <dbReference type="Proteomes" id="UP000612362"/>
    </source>
</evidence>
<sequence>MLWCIYGLGSDTATNSGKQCRGSTHKTTNQDDGAGCSDAYTDKSNGDAQSNSNTFTKADCNTFTQANTTAAAAKTDITTCETQAYSAATTTSDRGKREPMGL</sequence>
<accession>A0A8J3IGS4</accession>
<feature type="compositionally biased region" description="Polar residues" evidence="1">
    <location>
        <begin position="12"/>
        <end position="31"/>
    </location>
</feature>
<dbReference type="Proteomes" id="UP000612362">
    <property type="component" value="Unassembled WGS sequence"/>
</dbReference>
<comment type="caution">
    <text evidence="2">The sequence shown here is derived from an EMBL/GenBank/DDBJ whole genome shotgun (WGS) entry which is preliminary data.</text>
</comment>
<evidence type="ECO:0000313" key="2">
    <source>
        <dbReference type="EMBL" id="GHO50874.1"/>
    </source>
</evidence>
<name>A0A8J3IGS4_9CHLR</name>